<dbReference type="Pfam" id="PF02801">
    <property type="entry name" value="Ketoacyl-synt_C"/>
    <property type="match status" value="1"/>
</dbReference>
<dbReference type="GO" id="GO:0005829">
    <property type="term" value="C:cytosol"/>
    <property type="evidence" value="ECO:0007669"/>
    <property type="project" value="TreeGrafter"/>
</dbReference>
<dbReference type="InterPro" id="IPR016039">
    <property type="entry name" value="Thiolase-like"/>
</dbReference>
<dbReference type="InterPro" id="IPR014031">
    <property type="entry name" value="Ketoacyl_synth_C"/>
</dbReference>
<dbReference type="AlphaFoldDB" id="A0A090QMS9"/>
<protein>
    <submittedName>
        <fullName evidence="4">3-oxoacyl-[acyl-carrier-protein] synthase</fullName>
        <ecNumber evidence="4">2.3.1.41</ecNumber>
    </submittedName>
</protein>
<dbReference type="SUPFAM" id="SSF53901">
    <property type="entry name" value="Thiolase-like"/>
    <property type="match status" value="1"/>
</dbReference>
<name>A0A090QMS9_9GAMM</name>
<dbReference type="PANTHER" id="PTHR11712">
    <property type="entry name" value="POLYKETIDE SYNTHASE-RELATED"/>
    <property type="match status" value="1"/>
</dbReference>
<comment type="caution">
    <text evidence="4">The sequence shown here is derived from an EMBL/GenBank/DDBJ whole genome shotgun (WGS) entry which is preliminary data.</text>
</comment>
<evidence type="ECO:0000313" key="5">
    <source>
        <dbReference type="Proteomes" id="UP000029227"/>
    </source>
</evidence>
<gene>
    <name evidence="4" type="ORF">JCM19237_6007</name>
</gene>
<evidence type="ECO:0000256" key="2">
    <source>
        <dbReference type="ARBA" id="ARBA00022679"/>
    </source>
</evidence>
<evidence type="ECO:0000256" key="1">
    <source>
        <dbReference type="ARBA" id="ARBA00005194"/>
    </source>
</evidence>
<sequence length="268" mass="28707">MDDELALELGANVYGSVADVFINADANKKSISAPGVGNYVTVAKAAALAKAILGPEGVKQTYVQAHGTGTPQNRVTESHILNEVAKTFEIDQWPVAAIKSYVGHSMSCAPGDQLIASLGVWQYGWIPGIQTIDQIAEDVHQSNLNILTEHFYAGEKGEAMKAVILNAKGFGGNNASGLVLSPQQTFSMLEKKYGESAMAVYAEKHQQVAAQAAANDRAACQGDEVIRYHFGESVMDEHSVTLSQESVQLSQFGHAIPLNFANPYSDYC</sequence>
<comment type="pathway">
    <text evidence="1">Lipid metabolism; fatty acid biosynthesis.</text>
</comment>
<proteinExistence type="predicted"/>
<evidence type="ECO:0000259" key="3">
    <source>
        <dbReference type="PROSITE" id="PS52004"/>
    </source>
</evidence>
<dbReference type="eggNOG" id="COG0304">
    <property type="taxonomic scope" value="Bacteria"/>
</dbReference>
<dbReference type="PROSITE" id="PS52004">
    <property type="entry name" value="KS3_2"/>
    <property type="match status" value="1"/>
</dbReference>
<evidence type="ECO:0000313" key="4">
    <source>
        <dbReference type="EMBL" id="GAL03114.1"/>
    </source>
</evidence>
<dbReference type="Gene3D" id="3.40.47.10">
    <property type="match status" value="1"/>
</dbReference>
<dbReference type="EC" id="2.3.1.41" evidence="4"/>
<dbReference type="InterPro" id="IPR000794">
    <property type="entry name" value="Beta-ketoacyl_synthase"/>
</dbReference>
<keyword evidence="2 4" id="KW-0808">Transferase</keyword>
<dbReference type="PANTHER" id="PTHR11712:SF336">
    <property type="entry name" value="3-OXOACYL-[ACYL-CARRIER-PROTEIN] SYNTHASE, MITOCHONDRIAL"/>
    <property type="match status" value="1"/>
</dbReference>
<dbReference type="GO" id="GO:0004315">
    <property type="term" value="F:3-oxoacyl-[acyl-carrier-protein] synthase activity"/>
    <property type="evidence" value="ECO:0007669"/>
    <property type="project" value="UniProtKB-EC"/>
</dbReference>
<dbReference type="InterPro" id="IPR020841">
    <property type="entry name" value="PKS_Beta-ketoAc_synthase_dom"/>
</dbReference>
<reference evidence="4 5" key="1">
    <citation type="journal article" date="2014" name="Genome Announc.">
        <title>Draft Genome Sequences of Two Vibrionaceae Species, Vibrio ponticus C121 and Photobacterium aphoticum C119, Isolated as Coral Reef Microbiota.</title>
        <authorList>
            <person name="Al-saari N."/>
            <person name="Meirelles P.M."/>
            <person name="Mino S."/>
            <person name="Suda W."/>
            <person name="Oshima K."/>
            <person name="Hattori M."/>
            <person name="Ohkuma M."/>
            <person name="Thompson F.L."/>
            <person name="Gomez-Gil B."/>
            <person name="Sawabe T."/>
            <person name="Sawabe T."/>
        </authorList>
    </citation>
    <scope>NUCLEOTIDE SEQUENCE [LARGE SCALE GENOMIC DNA]</scope>
    <source>
        <strain evidence="4 5">JCM 19237</strain>
    </source>
</reference>
<organism evidence="4 5">
    <name type="scientific">Photobacterium aphoticum</name>
    <dbReference type="NCBI Taxonomy" id="754436"/>
    <lineage>
        <taxon>Bacteria</taxon>
        <taxon>Pseudomonadati</taxon>
        <taxon>Pseudomonadota</taxon>
        <taxon>Gammaproteobacteria</taxon>
        <taxon>Vibrionales</taxon>
        <taxon>Vibrionaceae</taxon>
        <taxon>Photobacterium</taxon>
    </lineage>
</organism>
<feature type="domain" description="Ketosynthase family 3 (KS3)" evidence="3">
    <location>
        <begin position="1"/>
        <end position="181"/>
    </location>
</feature>
<dbReference type="GO" id="GO:0006633">
    <property type="term" value="P:fatty acid biosynthetic process"/>
    <property type="evidence" value="ECO:0007669"/>
    <property type="project" value="TreeGrafter"/>
</dbReference>
<dbReference type="EMBL" id="BBMN01000001">
    <property type="protein sequence ID" value="GAL03114.1"/>
    <property type="molecule type" value="Genomic_DNA"/>
</dbReference>
<dbReference type="STRING" id="754436.JCM19237_6007"/>
<accession>A0A090QMS9</accession>
<dbReference type="Proteomes" id="UP000029227">
    <property type="component" value="Unassembled WGS sequence"/>
</dbReference>
<keyword evidence="4" id="KW-0012">Acyltransferase</keyword>